<sequence length="461" mass="50994">MSIGDYFGKLQPLWDELATYDPIPSCGCGLCMCQLGKKFQQKQDNDRLHDFLYGIHVDHFGALRSSLLSQNPPPTLDRAYHAMLQEEQLMSQLGVSLDRDNVMAMTVQSSSRGTSRFDPRNKTNGTCSYCHRSGHEISNCFSKNGFLDWWGDRPRGSGQGEELKPARPMPKGGQSNTAGAGRGRDTAHAVYTSVDGSIGAALAAGSAGQVHAARPSLSESYSSKLKTLFGHSDSGSDHMPVVEAASDGLAGVVSDEEWSGDGGVLREDLGRVAKIVTVRIFIAVAAIKNWEMHQMVMHNAFLAPRSWFSKLAMALKRYGFIQSYSEYSLFTLCKGKVRLHVLVYVDDLIIVGNNFDDVANVMKYLVHVLSQFLHEPHQDHWTTTLRVVKYLKGCPGQWILFSAKRALKLSGWCDSDRASCPITRTSVSGSWKSKKQDRVSRSSVESEYRSMAIITYLHAPI</sequence>
<dbReference type="Proteomes" id="UP001454036">
    <property type="component" value="Unassembled WGS sequence"/>
</dbReference>
<name>A0AAV3PHP5_LITER</name>
<feature type="region of interest" description="Disordered" evidence="1">
    <location>
        <begin position="152"/>
        <end position="183"/>
    </location>
</feature>
<keyword evidence="3" id="KW-1185">Reference proteome</keyword>
<dbReference type="PANTHER" id="PTHR34222">
    <property type="entry name" value="GAG_PRE-INTEGRS DOMAIN-CONTAINING PROTEIN"/>
    <property type="match status" value="1"/>
</dbReference>
<organism evidence="2 3">
    <name type="scientific">Lithospermum erythrorhizon</name>
    <name type="common">Purple gromwell</name>
    <name type="synonym">Lithospermum officinale var. erythrorhizon</name>
    <dbReference type="NCBI Taxonomy" id="34254"/>
    <lineage>
        <taxon>Eukaryota</taxon>
        <taxon>Viridiplantae</taxon>
        <taxon>Streptophyta</taxon>
        <taxon>Embryophyta</taxon>
        <taxon>Tracheophyta</taxon>
        <taxon>Spermatophyta</taxon>
        <taxon>Magnoliopsida</taxon>
        <taxon>eudicotyledons</taxon>
        <taxon>Gunneridae</taxon>
        <taxon>Pentapetalae</taxon>
        <taxon>asterids</taxon>
        <taxon>lamiids</taxon>
        <taxon>Boraginales</taxon>
        <taxon>Boraginaceae</taxon>
        <taxon>Boraginoideae</taxon>
        <taxon>Lithospermeae</taxon>
        <taxon>Lithospermum</taxon>
    </lineage>
</organism>
<reference evidence="2 3" key="1">
    <citation type="submission" date="2024-01" db="EMBL/GenBank/DDBJ databases">
        <title>The complete chloroplast genome sequence of Lithospermum erythrorhizon: insights into the phylogenetic relationship among Boraginaceae species and the maternal lineages of purple gromwells.</title>
        <authorList>
            <person name="Okada T."/>
            <person name="Watanabe K."/>
        </authorList>
    </citation>
    <scope>NUCLEOTIDE SEQUENCE [LARGE SCALE GENOMIC DNA]</scope>
</reference>
<dbReference type="InterPro" id="IPR036875">
    <property type="entry name" value="Znf_CCHC_sf"/>
</dbReference>
<dbReference type="EMBL" id="BAABME010017758">
    <property type="protein sequence ID" value="GAA0151249.1"/>
    <property type="molecule type" value="Genomic_DNA"/>
</dbReference>
<proteinExistence type="predicted"/>
<evidence type="ECO:0008006" key="4">
    <source>
        <dbReference type="Google" id="ProtNLM"/>
    </source>
</evidence>
<evidence type="ECO:0000313" key="3">
    <source>
        <dbReference type="Proteomes" id="UP001454036"/>
    </source>
</evidence>
<feature type="compositionally biased region" description="Basic and acidic residues" evidence="1">
    <location>
        <begin position="152"/>
        <end position="165"/>
    </location>
</feature>
<dbReference type="AlphaFoldDB" id="A0AAV3PHP5"/>
<evidence type="ECO:0000313" key="2">
    <source>
        <dbReference type="EMBL" id="GAA0151249.1"/>
    </source>
</evidence>
<gene>
    <name evidence="2" type="ORF">LIER_37257</name>
</gene>
<accession>A0AAV3PHP5</accession>
<evidence type="ECO:0000256" key="1">
    <source>
        <dbReference type="SAM" id="MobiDB-lite"/>
    </source>
</evidence>
<protein>
    <recommendedName>
        <fullName evidence="4">Reverse transcriptase Ty1/copia-type domain-containing protein</fullName>
    </recommendedName>
</protein>
<comment type="caution">
    <text evidence="2">The sequence shown here is derived from an EMBL/GenBank/DDBJ whole genome shotgun (WGS) entry which is preliminary data.</text>
</comment>
<dbReference type="PANTHER" id="PTHR34222:SF94">
    <property type="entry name" value="CCHC-TYPE DOMAIN-CONTAINING PROTEIN"/>
    <property type="match status" value="1"/>
</dbReference>
<dbReference type="GO" id="GO:0008270">
    <property type="term" value="F:zinc ion binding"/>
    <property type="evidence" value="ECO:0007669"/>
    <property type="project" value="InterPro"/>
</dbReference>
<dbReference type="GO" id="GO:0003676">
    <property type="term" value="F:nucleic acid binding"/>
    <property type="evidence" value="ECO:0007669"/>
    <property type="project" value="InterPro"/>
</dbReference>
<dbReference type="SUPFAM" id="SSF57756">
    <property type="entry name" value="Retrovirus zinc finger-like domains"/>
    <property type="match status" value="1"/>
</dbReference>